<accession>A0A928V1M0</accession>
<dbReference type="Proteomes" id="UP000652567">
    <property type="component" value="Unassembled WGS sequence"/>
</dbReference>
<reference evidence="1" key="1">
    <citation type="submission" date="2018-07" db="EMBL/GenBank/DDBJ databases">
        <title>Genome assembly of strain Ka43.</title>
        <authorList>
            <person name="Kukolya J."/>
            <person name="Nagy I."/>
            <person name="Horvath B."/>
            <person name="Toth A."/>
        </authorList>
    </citation>
    <scope>NUCLEOTIDE SEQUENCE</scope>
    <source>
        <strain evidence="1">KB43</strain>
    </source>
</reference>
<gene>
    <name evidence="1" type="ORF">C4F51_07920</name>
</gene>
<keyword evidence="2" id="KW-1185">Reference proteome</keyword>
<comment type="caution">
    <text evidence="1">The sequence shown here is derived from an EMBL/GenBank/DDBJ whole genome shotgun (WGS) entry which is preliminary data.</text>
</comment>
<evidence type="ECO:0000313" key="1">
    <source>
        <dbReference type="EMBL" id="MBE8717115.1"/>
    </source>
</evidence>
<dbReference type="AlphaFoldDB" id="A0A928V1M0"/>
<evidence type="ECO:0000313" key="2">
    <source>
        <dbReference type="Proteomes" id="UP000652567"/>
    </source>
</evidence>
<proteinExistence type="predicted"/>
<dbReference type="EMBL" id="PRDL01000001">
    <property type="protein sequence ID" value="MBE8717115.1"/>
    <property type="molecule type" value="Genomic_DNA"/>
</dbReference>
<dbReference type="NCBIfam" id="NF041512">
    <property type="entry name" value="PA2817_fam"/>
    <property type="match status" value="1"/>
</dbReference>
<sequence>MRLLENLVALIKVQPPFSDEFPAEEDASFVENITLLTQQHGETNFLADGQQLICKIVASYPHLMPVLPRDLLWFFGGDCLHYMPDEEIQKFQQLDERRQEAIENDAVFNYEDERARIFSLH</sequence>
<protein>
    <submittedName>
        <fullName evidence="1">Dehydrogenase</fullName>
    </submittedName>
</protein>
<organism evidence="1 2">
    <name type="scientific">Cellvibrio polysaccharolyticus</name>
    <dbReference type="NCBI Taxonomy" id="2082724"/>
    <lineage>
        <taxon>Bacteria</taxon>
        <taxon>Pseudomonadati</taxon>
        <taxon>Pseudomonadota</taxon>
        <taxon>Gammaproteobacteria</taxon>
        <taxon>Cellvibrionales</taxon>
        <taxon>Cellvibrionaceae</taxon>
        <taxon>Cellvibrio</taxon>
    </lineage>
</organism>
<dbReference type="InterPro" id="IPR048156">
    <property type="entry name" value="PA2817-like"/>
</dbReference>
<name>A0A928V1M0_9GAMM</name>